<organism evidence="2 3">
    <name type="scientific">Corynebacterium marambiense</name>
    <dbReference type="NCBI Taxonomy" id="2765364"/>
    <lineage>
        <taxon>Bacteria</taxon>
        <taxon>Bacillati</taxon>
        <taxon>Actinomycetota</taxon>
        <taxon>Actinomycetes</taxon>
        <taxon>Mycobacteriales</taxon>
        <taxon>Corynebacteriaceae</taxon>
        <taxon>Corynebacterium</taxon>
    </lineage>
</organism>
<evidence type="ECO:0000313" key="2">
    <source>
        <dbReference type="EMBL" id="MBI9001749.1"/>
    </source>
</evidence>
<dbReference type="RefSeq" id="WP_198737204.1">
    <property type="nucleotide sequence ID" value="NZ_JAEIOT010000016.1"/>
</dbReference>
<keyword evidence="1" id="KW-0812">Transmembrane</keyword>
<sequence>MLQHPSPPTTPLHHTHLHIAGGVAFAVCALTVYTPSAAAYTVTADTNRMVCTVDPEEKSSDVVQFWKSLEADARDQRLSELDAAAPGLRAAIETYDPTATDPDTPTPADLQRRIGEAGGTEGLGMLTTLTAEDAGVVSEHTEHKTEYTEQEAREAATAIGADPGMKVAKALWDQASTGPRLDEIKAELFTARTEEYNRTQEHLRQSLVRCADELKNAEPLPTWTWMLGGAAVTALLAITVTAFRNSRRPSRHST</sequence>
<reference evidence="2 3" key="1">
    <citation type="submission" date="2020-12" db="EMBL/GenBank/DDBJ databases">
        <title>Genome public.</title>
        <authorList>
            <person name="Sun Q."/>
        </authorList>
    </citation>
    <scope>NUCLEOTIDE SEQUENCE [LARGE SCALE GENOMIC DNA]</scope>
    <source>
        <strain evidence="2 3">CCM 8864</strain>
    </source>
</reference>
<dbReference type="EMBL" id="JAEIOT010000016">
    <property type="protein sequence ID" value="MBI9001749.1"/>
    <property type="molecule type" value="Genomic_DNA"/>
</dbReference>
<accession>A0ABS0VYC4</accession>
<proteinExistence type="predicted"/>
<evidence type="ECO:0000313" key="3">
    <source>
        <dbReference type="Proteomes" id="UP000625574"/>
    </source>
</evidence>
<keyword evidence="3" id="KW-1185">Reference proteome</keyword>
<evidence type="ECO:0000256" key="1">
    <source>
        <dbReference type="SAM" id="Phobius"/>
    </source>
</evidence>
<keyword evidence="1" id="KW-1133">Transmembrane helix</keyword>
<feature type="transmembrane region" description="Helical" evidence="1">
    <location>
        <begin position="223"/>
        <end position="243"/>
    </location>
</feature>
<name>A0ABS0VYC4_9CORY</name>
<protein>
    <submittedName>
        <fullName evidence="2">Uncharacterized protein</fullName>
    </submittedName>
</protein>
<keyword evidence="1" id="KW-0472">Membrane</keyword>
<dbReference type="Proteomes" id="UP000625574">
    <property type="component" value="Unassembled WGS sequence"/>
</dbReference>
<comment type="caution">
    <text evidence="2">The sequence shown here is derived from an EMBL/GenBank/DDBJ whole genome shotgun (WGS) entry which is preliminary data.</text>
</comment>
<gene>
    <name evidence="2" type="ORF">JDV76_12370</name>
</gene>